<gene>
    <name evidence="5" type="ORF">R1flu_005458</name>
</gene>
<accession>A0ABD1YT84</accession>
<evidence type="ECO:0000256" key="3">
    <source>
        <dbReference type="ARBA" id="ARBA00022989"/>
    </source>
</evidence>
<comment type="caution">
    <text evidence="5">The sequence shown here is derived from an EMBL/GenBank/DDBJ whole genome shotgun (WGS) entry which is preliminary data.</text>
</comment>
<dbReference type="Pfam" id="PF00854">
    <property type="entry name" value="PTR2"/>
    <property type="match status" value="1"/>
</dbReference>
<evidence type="ECO:0000256" key="4">
    <source>
        <dbReference type="ARBA" id="ARBA00023136"/>
    </source>
</evidence>
<dbReference type="InterPro" id="IPR000109">
    <property type="entry name" value="POT_fam"/>
</dbReference>
<dbReference type="GO" id="GO:0016020">
    <property type="term" value="C:membrane"/>
    <property type="evidence" value="ECO:0007669"/>
    <property type="project" value="UniProtKB-SubCell"/>
</dbReference>
<proteinExistence type="predicted"/>
<evidence type="ECO:0000256" key="2">
    <source>
        <dbReference type="ARBA" id="ARBA00022692"/>
    </source>
</evidence>
<comment type="subcellular location">
    <subcellularLocation>
        <location evidence="1">Membrane</location>
        <topology evidence="1">Multi-pass membrane protein</topology>
    </subcellularLocation>
</comment>
<protein>
    <submittedName>
        <fullName evidence="5">Uncharacterized protein</fullName>
    </submittedName>
</protein>
<evidence type="ECO:0000256" key="1">
    <source>
        <dbReference type="ARBA" id="ARBA00004141"/>
    </source>
</evidence>
<dbReference type="EMBL" id="JBHFFA010000003">
    <property type="protein sequence ID" value="KAL2633979.1"/>
    <property type="molecule type" value="Genomic_DNA"/>
</dbReference>
<reference evidence="5 6" key="1">
    <citation type="submission" date="2024-09" db="EMBL/GenBank/DDBJ databases">
        <title>Chromosome-scale assembly of Riccia fluitans.</title>
        <authorList>
            <person name="Paukszto L."/>
            <person name="Sawicki J."/>
            <person name="Karawczyk K."/>
            <person name="Piernik-Szablinska J."/>
            <person name="Szczecinska M."/>
            <person name="Mazdziarz M."/>
        </authorList>
    </citation>
    <scope>NUCLEOTIDE SEQUENCE [LARGE SCALE GENOMIC DNA]</scope>
    <source>
        <strain evidence="5">Rf_01</strain>
        <tissue evidence="5">Aerial parts of the thallus</tissue>
    </source>
</reference>
<keyword evidence="3" id="KW-1133">Transmembrane helix</keyword>
<keyword evidence="6" id="KW-1185">Reference proteome</keyword>
<organism evidence="5 6">
    <name type="scientific">Riccia fluitans</name>
    <dbReference type="NCBI Taxonomy" id="41844"/>
    <lineage>
        <taxon>Eukaryota</taxon>
        <taxon>Viridiplantae</taxon>
        <taxon>Streptophyta</taxon>
        <taxon>Embryophyta</taxon>
        <taxon>Marchantiophyta</taxon>
        <taxon>Marchantiopsida</taxon>
        <taxon>Marchantiidae</taxon>
        <taxon>Marchantiales</taxon>
        <taxon>Ricciaceae</taxon>
        <taxon>Riccia</taxon>
    </lineage>
</organism>
<keyword evidence="4" id="KW-0472">Membrane</keyword>
<sequence>MIGKAGRIVQAGFRYMVPEYLALYTIAVGVGAVRSNIASFNADQFYENSKLEKTQSVHYYVWFYFTTKMAFL</sequence>
<evidence type="ECO:0000313" key="5">
    <source>
        <dbReference type="EMBL" id="KAL2633979.1"/>
    </source>
</evidence>
<keyword evidence="2" id="KW-0812">Transmembrane</keyword>
<dbReference type="Gene3D" id="1.20.1250.20">
    <property type="entry name" value="MFS general substrate transporter like domains"/>
    <property type="match status" value="1"/>
</dbReference>
<evidence type="ECO:0000313" key="6">
    <source>
        <dbReference type="Proteomes" id="UP001605036"/>
    </source>
</evidence>
<dbReference type="AlphaFoldDB" id="A0ABD1YT84"/>
<dbReference type="Proteomes" id="UP001605036">
    <property type="component" value="Unassembled WGS sequence"/>
</dbReference>
<dbReference type="InterPro" id="IPR036259">
    <property type="entry name" value="MFS_trans_sf"/>
</dbReference>
<name>A0ABD1YT84_9MARC</name>